<organism evidence="8 9">
    <name type="scientific">Maricaulis maris</name>
    <dbReference type="NCBI Taxonomy" id="74318"/>
    <lineage>
        <taxon>Bacteria</taxon>
        <taxon>Pseudomonadati</taxon>
        <taxon>Pseudomonadota</taxon>
        <taxon>Alphaproteobacteria</taxon>
        <taxon>Maricaulales</taxon>
        <taxon>Maricaulaceae</taxon>
        <taxon>Maricaulis</taxon>
    </lineage>
</organism>
<dbReference type="GO" id="GO:0002184">
    <property type="term" value="P:cytoplasmic translational termination"/>
    <property type="evidence" value="ECO:0007669"/>
    <property type="project" value="TreeGrafter"/>
</dbReference>
<evidence type="ECO:0000256" key="1">
    <source>
        <dbReference type="ARBA" id="ARBA00004496"/>
    </source>
</evidence>
<dbReference type="FunFam" id="3.30.1360.40:FF:000001">
    <property type="entry name" value="Ribosome-recycling factor"/>
    <property type="match status" value="1"/>
</dbReference>
<evidence type="ECO:0000313" key="9">
    <source>
        <dbReference type="Proteomes" id="UP000273675"/>
    </source>
</evidence>
<dbReference type="Pfam" id="PF01765">
    <property type="entry name" value="RRF"/>
    <property type="match status" value="1"/>
</dbReference>
<dbReference type="Gene3D" id="3.30.1360.40">
    <property type="match status" value="1"/>
</dbReference>
<feature type="domain" description="Ribosome recycling factor" evidence="7">
    <location>
        <begin position="21"/>
        <end position="184"/>
    </location>
</feature>
<dbReference type="Gene3D" id="1.10.132.20">
    <property type="entry name" value="Ribosome-recycling factor"/>
    <property type="match status" value="1"/>
</dbReference>
<name>A0A495DJD4_9PROT</name>
<dbReference type="CDD" id="cd00520">
    <property type="entry name" value="RRF"/>
    <property type="match status" value="1"/>
</dbReference>
<dbReference type="GO" id="GO:0043023">
    <property type="term" value="F:ribosomal large subunit binding"/>
    <property type="evidence" value="ECO:0007669"/>
    <property type="project" value="TreeGrafter"/>
</dbReference>
<comment type="similarity">
    <text evidence="2 6">Belongs to the RRF family.</text>
</comment>
<sequence>MSDEYDENDLKRRMDGAIEALRKEFAGLRTGRASAGLLDPIKVEAYGALTPINQLGNISVPEPRMITLQVWDKSMVGAVDKAIRNSGIGLNPVMEGQLLRIPIPPLNEERRAEIAKLAGSYAEHARVAVRNVRRDGMDALKKMEKDGDLSEDEQKAFSEDVQKLTNEAIKRIDESLKGKQDEIMQV</sequence>
<evidence type="ECO:0000256" key="2">
    <source>
        <dbReference type="ARBA" id="ARBA00005912"/>
    </source>
</evidence>
<gene>
    <name evidence="6" type="primary">frr</name>
    <name evidence="8" type="ORF">C7435_0680</name>
</gene>
<dbReference type="AlphaFoldDB" id="A0A495DJD4"/>
<dbReference type="FunFam" id="1.10.132.20:FF:000001">
    <property type="entry name" value="Ribosome-recycling factor"/>
    <property type="match status" value="1"/>
</dbReference>
<evidence type="ECO:0000259" key="7">
    <source>
        <dbReference type="Pfam" id="PF01765"/>
    </source>
</evidence>
<comment type="caution">
    <text evidence="8">The sequence shown here is derived from an EMBL/GenBank/DDBJ whole genome shotgun (WGS) entry which is preliminary data.</text>
</comment>
<proteinExistence type="inferred from homology"/>
<dbReference type="Proteomes" id="UP000273675">
    <property type="component" value="Unassembled WGS sequence"/>
</dbReference>
<dbReference type="RefSeq" id="WP_075189770.1">
    <property type="nucleotide sequence ID" value="NZ_RBIM01000002.1"/>
</dbReference>
<keyword evidence="4 6" id="KW-0648">Protein biosynthesis</keyword>
<comment type="subcellular location">
    <subcellularLocation>
        <location evidence="1 6">Cytoplasm</location>
    </subcellularLocation>
</comment>
<dbReference type="NCBIfam" id="TIGR00496">
    <property type="entry name" value="frr"/>
    <property type="match status" value="1"/>
</dbReference>
<dbReference type="InterPro" id="IPR036191">
    <property type="entry name" value="RRF_sf"/>
</dbReference>
<dbReference type="InterPro" id="IPR023584">
    <property type="entry name" value="Ribosome_recyc_fac_dom"/>
</dbReference>
<evidence type="ECO:0000313" key="8">
    <source>
        <dbReference type="EMBL" id="RKR02741.1"/>
    </source>
</evidence>
<dbReference type="InterPro" id="IPR002661">
    <property type="entry name" value="Ribosome_recyc_fac"/>
</dbReference>
<accession>A0A495DJD4</accession>
<dbReference type="HAMAP" id="MF_00040">
    <property type="entry name" value="RRF"/>
    <property type="match status" value="1"/>
</dbReference>
<protein>
    <recommendedName>
        <fullName evidence="6">Ribosome-recycling factor</fullName>
        <shortName evidence="6">RRF</shortName>
    </recommendedName>
    <alternativeName>
        <fullName evidence="6">Ribosome-releasing factor</fullName>
    </alternativeName>
</protein>
<reference evidence="8 9" key="1">
    <citation type="submission" date="2018-10" db="EMBL/GenBank/DDBJ databases">
        <title>Genomic Encyclopedia of Type Strains, Phase IV (KMG-IV): sequencing the most valuable type-strain genomes for metagenomic binning, comparative biology and taxonomic classification.</title>
        <authorList>
            <person name="Goeker M."/>
        </authorList>
    </citation>
    <scope>NUCLEOTIDE SEQUENCE [LARGE SCALE GENOMIC DNA]</scope>
    <source>
        <strain evidence="8 9">DSM 4734</strain>
    </source>
</reference>
<dbReference type="PANTHER" id="PTHR20982:SF3">
    <property type="entry name" value="MITOCHONDRIAL RIBOSOME RECYCLING FACTOR PSEUDO 1"/>
    <property type="match status" value="1"/>
</dbReference>
<dbReference type="GO" id="GO:0005829">
    <property type="term" value="C:cytosol"/>
    <property type="evidence" value="ECO:0007669"/>
    <property type="project" value="GOC"/>
</dbReference>
<dbReference type="PANTHER" id="PTHR20982">
    <property type="entry name" value="RIBOSOME RECYCLING FACTOR"/>
    <property type="match status" value="1"/>
</dbReference>
<dbReference type="SUPFAM" id="SSF55194">
    <property type="entry name" value="Ribosome recycling factor, RRF"/>
    <property type="match status" value="1"/>
</dbReference>
<keyword evidence="3 6" id="KW-0963">Cytoplasm</keyword>
<comment type="function">
    <text evidence="5 6">Responsible for the release of ribosomes from messenger RNA at the termination of protein biosynthesis. May increase the efficiency of translation by recycling ribosomes from one round of translation to another.</text>
</comment>
<evidence type="ECO:0000256" key="3">
    <source>
        <dbReference type="ARBA" id="ARBA00022490"/>
    </source>
</evidence>
<evidence type="ECO:0000256" key="5">
    <source>
        <dbReference type="ARBA" id="ARBA00025050"/>
    </source>
</evidence>
<evidence type="ECO:0000256" key="4">
    <source>
        <dbReference type="ARBA" id="ARBA00022917"/>
    </source>
</evidence>
<dbReference type="EMBL" id="RBIM01000002">
    <property type="protein sequence ID" value="RKR02741.1"/>
    <property type="molecule type" value="Genomic_DNA"/>
</dbReference>
<dbReference type="OrthoDB" id="9804006at2"/>
<evidence type="ECO:0000256" key="6">
    <source>
        <dbReference type="HAMAP-Rule" id="MF_00040"/>
    </source>
</evidence>